<comment type="caution">
    <text evidence="3">The sequence shown here is derived from an EMBL/GenBank/DDBJ whole genome shotgun (WGS) entry which is preliminary data.</text>
</comment>
<organism evidence="3 4">
    <name type="scientific">Mesorhabditis spiculigera</name>
    <dbReference type="NCBI Taxonomy" id="96644"/>
    <lineage>
        <taxon>Eukaryota</taxon>
        <taxon>Metazoa</taxon>
        <taxon>Ecdysozoa</taxon>
        <taxon>Nematoda</taxon>
        <taxon>Chromadorea</taxon>
        <taxon>Rhabditida</taxon>
        <taxon>Rhabditina</taxon>
        <taxon>Rhabditomorpha</taxon>
        <taxon>Rhabditoidea</taxon>
        <taxon>Rhabditidae</taxon>
        <taxon>Mesorhabditinae</taxon>
        <taxon>Mesorhabditis</taxon>
    </lineage>
</organism>
<feature type="compositionally biased region" description="Basic residues" evidence="1">
    <location>
        <begin position="153"/>
        <end position="171"/>
    </location>
</feature>
<keyword evidence="4" id="KW-1185">Reference proteome</keyword>
<dbReference type="AlphaFoldDB" id="A0AA36GBS8"/>
<feature type="compositionally biased region" description="Basic and acidic residues" evidence="1">
    <location>
        <begin position="106"/>
        <end position="121"/>
    </location>
</feature>
<gene>
    <name evidence="3" type="ORF">MSPICULIGERA_LOCUS25899</name>
</gene>
<feature type="non-terminal residue" evidence="3">
    <location>
        <position position="321"/>
    </location>
</feature>
<evidence type="ECO:0000256" key="2">
    <source>
        <dbReference type="SAM" id="SignalP"/>
    </source>
</evidence>
<dbReference type="EMBL" id="CATQJA010002710">
    <property type="protein sequence ID" value="CAJ0587946.1"/>
    <property type="molecule type" value="Genomic_DNA"/>
</dbReference>
<reference evidence="3" key="1">
    <citation type="submission" date="2023-06" db="EMBL/GenBank/DDBJ databases">
        <authorList>
            <person name="Delattre M."/>
        </authorList>
    </citation>
    <scope>NUCLEOTIDE SEQUENCE</scope>
    <source>
        <strain evidence="3">AF72</strain>
    </source>
</reference>
<feature type="signal peptide" evidence="2">
    <location>
        <begin position="1"/>
        <end position="17"/>
    </location>
</feature>
<evidence type="ECO:0000313" key="4">
    <source>
        <dbReference type="Proteomes" id="UP001177023"/>
    </source>
</evidence>
<evidence type="ECO:0000256" key="1">
    <source>
        <dbReference type="SAM" id="MobiDB-lite"/>
    </source>
</evidence>
<feature type="compositionally biased region" description="Basic and acidic residues" evidence="1">
    <location>
        <begin position="78"/>
        <end position="98"/>
    </location>
</feature>
<evidence type="ECO:0000313" key="3">
    <source>
        <dbReference type="EMBL" id="CAJ0587946.1"/>
    </source>
</evidence>
<protein>
    <submittedName>
        <fullName evidence="3">Uncharacterized protein</fullName>
    </submittedName>
</protein>
<feature type="chain" id="PRO_5041295813" evidence="2">
    <location>
        <begin position="18"/>
        <end position="321"/>
    </location>
</feature>
<sequence>MYFLYYCILLFYGYTEACIRIAPLEEALLAFQREPAKPQGASSALKPLARVSTFENPPPMPSPAEYEEWESVEENEDRAEKREGKKVETKVDAQKDELPESSLSSKEIDEVLNEIKREENQPKSTKGRRKPAKNSPNPANDELRKAVTEANKPKKNIKKRKRDKKKKKKPAVTKTEKNKSIKIDENSNATEIGESAKLPPIHDLESFLANINSMPKFEENRAGYAGPQHDGKFCDLLPLTMSCPRGIQRCAGGMPMNMEMDGADAFCEHTFSNLTTYVGSSESWHPVHRIRCVDGVWRTVDRLHPKNSLILLRDNDLVTCV</sequence>
<proteinExistence type="predicted"/>
<feature type="compositionally biased region" description="Basic and acidic residues" evidence="1">
    <location>
        <begin position="174"/>
        <end position="185"/>
    </location>
</feature>
<accession>A0AA36GBS8</accession>
<feature type="region of interest" description="Disordered" evidence="1">
    <location>
        <begin position="39"/>
        <end position="188"/>
    </location>
</feature>
<dbReference type="Proteomes" id="UP001177023">
    <property type="component" value="Unassembled WGS sequence"/>
</dbReference>
<feature type="compositionally biased region" description="Acidic residues" evidence="1">
    <location>
        <begin position="65"/>
        <end position="77"/>
    </location>
</feature>
<name>A0AA36GBS8_9BILA</name>
<keyword evidence="2" id="KW-0732">Signal</keyword>